<feature type="transmembrane region" description="Helical" evidence="1">
    <location>
        <begin position="7"/>
        <end position="30"/>
    </location>
</feature>
<dbReference type="InterPro" id="IPR013362">
    <property type="entry name" value="Pilus_4_PilV"/>
</dbReference>
<reference evidence="3 4" key="1">
    <citation type="submission" date="2016-01" db="EMBL/GenBank/DDBJ databases">
        <title>Annotation of Pseudomonas oryzihabitans USDA-ARS-USMARC-56511.</title>
        <authorList>
            <person name="Harhay G.P."/>
            <person name="Harhay D.M."/>
            <person name="Smith T.P.L."/>
            <person name="Bono J.L."/>
            <person name="Heaton M.P."/>
            <person name="Clawson M.L."/>
            <person name="Chitko-Mckown C.G."/>
            <person name="Capik S.F."/>
            <person name="DeDonder K.D."/>
            <person name="Apley M.D."/>
            <person name="Lubbers B.V."/>
            <person name="White B.J."/>
            <person name="Larson R.L."/>
        </authorList>
    </citation>
    <scope>NUCLEOTIDE SEQUENCE [LARGE SCALE GENOMIC DNA]</scope>
    <source>
        <strain evidence="3 4">USDA-ARS-USMARC-56511</strain>
    </source>
</reference>
<name>A0A0U4WKI7_9PSED</name>
<accession>A0A0U4WKI7</accession>
<keyword evidence="1" id="KW-0472">Membrane</keyword>
<gene>
    <name evidence="3" type="ORF">APT59_17835</name>
</gene>
<evidence type="ECO:0000313" key="4">
    <source>
        <dbReference type="Proteomes" id="UP000064137"/>
    </source>
</evidence>
<proteinExistence type="predicted"/>
<sequence length="198" mass="21102">MKRREGGFSMIEVLVSLVIICIGVLGMVALQTRSVALSQDSVQRSNAMVLANELLELMRSNRDQVVASDKVKIDGAYIKQPGTNFRTKALDAGKTCLTRDRSAGGETVAGQDLVCWLNQVKALLPVTDTLIASSFAVCPASGVPPLPSSDTAGNTTPLKVCETNAVAPVMVVVAWQDVSNDSLNCPRGVCYYALRSEL</sequence>
<dbReference type="OrthoDB" id="7030002at2"/>
<keyword evidence="1" id="KW-0812">Transmembrane</keyword>
<dbReference type="Pfam" id="PF22150">
    <property type="entry name" value="Tt1218-like"/>
    <property type="match status" value="1"/>
</dbReference>
<feature type="domain" description="Type IV pilin Tt1218-like" evidence="2">
    <location>
        <begin position="29"/>
        <end position="65"/>
    </location>
</feature>
<evidence type="ECO:0000259" key="2">
    <source>
        <dbReference type="Pfam" id="PF22150"/>
    </source>
</evidence>
<evidence type="ECO:0000256" key="1">
    <source>
        <dbReference type="SAM" id="Phobius"/>
    </source>
</evidence>
<dbReference type="AlphaFoldDB" id="A0A0U4WKI7"/>
<dbReference type="InterPro" id="IPR012902">
    <property type="entry name" value="N_methyl_site"/>
</dbReference>
<organism evidence="3 4">
    <name type="scientific">Pseudomonas oryzihabitans</name>
    <dbReference type="NCBI Taxonomy" id="47885"/>
    <lineage>
        <taxon>Bacteria</taxon>
        <taxon>Pseudomonadati</taxon>
        <taxon>Pseudomonadota</taxon>
        <taxon>Gammaproteobacteria</taxon>
        <taxon>Pseudomonadales</taxon>
        <taxon>Pseudomonadaceae</taxon>
        <taxon>Pseudomonas</taxon>
    </lineage>
</organism>
<dbReference type="Pfam" id="PF07963">
    <property type="entry name" value="N_methyl"/>
    <property type="match status" value="1"/>
</dbReference>
<dbReference type="EMBL" id="CP013987">
    <property type="protein sequence ID" value="ALZ85970.1"/>
    <property type="molecule type" value="Genomic_DNA"/>
</dbReference>
<dbReference type="RefSeq" id="WP_059316084.1">
    <property type="nucleotide sequence ID" value="NZ_CP013987.1"/>
</dbReference>
<dbReference type="Proteomes" id="UP000064137">
    <property type="component" value="Chromosome"/>
</dbReference>
<dbReference type="NCBIfam" id="TIGR02523">
    <property type="entry name" value="type_IV_pilV"/>
    <property type="match status" value="1"/>
</dbReference>
<dbReference type="NCBIfam" id="TIGR02532">
    <property type="entry name" value="IV_pilin_GFxxxE"/>
    <property type="match status" value="1"/>
</dbReference>
<evidence type="ECO:0000313" key="3">
    <source>
        <dbReference type="EMBL" id="ALZ85970.1"/>
    </source>
</evidence>
<keyword evidence="1" id="KW-1133">Transmembrane helix</keyword>
<dbReference type="KEGG" id="por:APT59_17835"/>
<dbReference type="InterPro" id="IPR054402">
    <property type="entry name" value="Tt1218-like_dom"/>
</dbReference>
<protein>
    <submittedName>
        <fullName evidence="3">Pilus assembly protein PilV</fullName>
    </submittedName>
</protein>